<evidence type="ECO:0000313" key="6">
    <source>
        <dbReference type="EMBL" id="UWZ58775.1"/>
    </source>
</evidence>
<dbReference type="InterPro" id="IPR023296">
    <property type="entry name" value="Glyco_hydro_beta-prop_sf"/>
</dbReference>
<organism evidence="6 7">
    <name type="scientific">Dactylosporangium aurantiacum</name>
    <dbReference type="NCBI Taxonomy" id="35754"/>
    <lineage>
        <taxon>Bacteria</taxon>
        <taxon>Bacillati</taxon>
        <taxon>Actinomycetota</taxon>
        <taxon>Actinomycetes</taxon>
        <taxon>Micromonosporales</taxon>
        <taxon>Micromonosporaceae</taxon>
        <taxon>Dactylosporangium</taxon>
    </lineage>
</organism>
<dbReference type="EMBL" id="CP073767">
    <property type="protein sequence ID" value="UWZ58775.1"/>
    <property type="molecule type" value="Genomic_DNA"/>
</dbReference>
<dbReference type="GO" id="GO:0004553">
    <property type="term" value="F:hydrolase activity, hydrolyzing O-glycosyl compounds"/>
    <property type="evidence" value="ECO:0007669"/>
    <property type="project" value="InterPro"/>
</dbReference>
<evidence type="ECO:0000256" key="3">
    <source>
        <dbReference type="ARBA" id="ARBA00023295"/>
    </source>
</evidence>
<dbReference type="PANTHER" id="PTHR22925:SF3">
    <property type="entry name" value="GLYCOSYL HYDROLASE FAMILY PROTEIN 43"/>
    <property type="match status" value="1"/>
</dbReference>
<evidence type="ECO:0000313" key="7">
    <source>
        <dbReference type="Proteomes" id="UP001058003"/>
    </source>
</evidence>
<evidence type="ECO:0000256" key="2">
    <source>
        <dbReference type="ARBA" id="ARBA00022801"/>
    </source>
</evidence>
<comment type="similarity">
    <text evidence="1">Belongs to the glycosyl hydrolase 43 family.</text>
</comment>
<feature type="region of interest" description="Disordered" evidence="4">
    <location>
        <begin position="152"/>
        <end position="178"/>
    </location>
</feature>
<gene>
    <name evidence="6" type="ORF">Daura_22965</name>
</gene>
<reference evidence="6" key="1">
    <citation type="submission" date="2021-04" db="EMBL/GenBank/DDBJ databases">
        <title>Dactylosporangium aurantiacum NRRL B-8018 full assembly.</title>
        <authorList>
            <person name="Hartkoorn R.C."/>
            <person name="Beaudoing E."/>
            <person name="Hot D."/>
        </authorList>
    </citation>
    <scope>NUCLEOTIDE SEQUENCE</scope>
    <source>
        <strain evidence="6">NRRL B-8018</strain>
    </source>
</reference>
<dbReference type="RefSeq" id="WP_211273626.1">
    <property type="nucleotide sequence ID" value="NZ_CP073767.1"/>
</dbReference>
<dbReference type="InterPro" id="IPR008965">
    <property type="entry name" value="CBM2/CBM3_carb-bd_dom_sf"/>
</dbReference>
<dbReference type="KEGG" id="daur:Daura_22965"/>
<protein>
    <submittedName>
        <fullName evidence="6">Cellulose binding domain-containing protein</fullName>
    </submittedName>
</protein>
<dbReference type="SUPFAM" id="SSF75005">
    <property type="entry name" value="Arabinanase/levansucrase/invertase"/>
    <property type="match status" value="1"/>
</dbReference>
<feature type="domain" description="CBM2" evidence="5">
    <location>
        <begin position="39"/>
        <end position="149"/>
    </location>
</feature>
<keyword evidence="2" id="KW-0378">Hydrolase</keyword>
<dbReference type="PROSITE" id="PS51173">
    <property type="entry name" value="CBM2"/>
    <property type="match status" value="1"/>
</dbReference>
<dbReference type="GO" id="GO:0030247">
    <property type="term" value="F:polysaccharide binding"/>
    <property type="evidence" value="ECO:0007669"/>
    <property type="project" value="UniProtKB-UniRule"/>
</dbReference>
<dbReference type="Pfam" id="PF00553">
    <property type="entry name" value="CBM_2"/>
    <property type="match status" value="1"/>
</dbReference>
<dbReference type="GO" id="GO:0005975">
    <property type="term" value="P:carbohydrate metabolic process"/>
    <property type="evidence" value="ECO:0007669"/>
    <property type="project" value="InterPro"/>
</dbReference>
<keyword evidence="3" id="KW-0326">Glycosidase</keyword>
<dbReference type="SUPFAM" id="SSF49384">
    <property type="entry name" value="Carbohydrate-binding domain"/>
    <property type="match status" value="1"/>
</dbReference>
<dbReference type="CDD" id="cd18823">
    <property type="entry name" value="GH43_RcAra43A-like"/>
    <property type="match status" value="1"/>
</dbReference>
<dbReference type="Proteomes" id="UP001058003">
    <property type="component" value="Chromosome"/>
</dbReference>
<dbReference type="PANTHER" id="PTHR22925">
    <property type="entry name" value="GLYCOSYL HYDROLASE 43 FAMILY MEMBER"/>
    <property type="match status" value="1"/>
</dbReference>
<dbReference type="AlphaFoldDB" id="A0A9Q9IRU6"/>
<evidence type="ECO:0000256" key="1">
    <source>
        <dbReference type="ARBA" id="ARBA00009865"/>
    </source>
</evidence>
<name>A0A9Q9IRU6_9ACTN</name>
<dbReference type="InterPro" id="IPR012291">
    <property type="entry name" value="CBM2_carb-bd_dom_sf"/>
</dbReference>
<accession>A0A9Q9IRU6</accession>
<proteinExistence type="inferred from homology"/>
<evidence type="ECO:0000256" key="4">
    <source>
        <dbReference type="SAM" id="MobiDB-lite"/>
    </source>
</evidence>
<dbReference type="Gene3D" id="2.60.120.260">
    <property type="entry name" value="Galactose-binding domain-like"/>
    <property type="match status" value="1"/>
</dbReference>
<dbReference type="Gene3D" id="2.60.40.290">
    <property type="match status" value="1"/>
</dbReference>
<dbReference type="InterPro" id="IPR006710">
    <property type="entry name" value="Glyco_hydro_43"/>
</dbReference>
<keyword evidence="7" id="KW-1185">Reference proteome</keyword>
<dbReference type="InterPro" id="IPR001919">
    <property type="entry name" value="CBD2"/>
</dbReference>
<dbReference type="Gene3D" id="2.115.10.20">
    <property type="entry name" value="Glycosyl hydrolase domain, family 43"/>
    <property type="match status" value="1"/>
</dbReference>
<evidence type="ECO:0000259" key="5">
    <source>
        <dbReference type="PROSITE" id="PS51173"/>
    </source>
</evidence>
<dbReference type="Pfam" id="PF04616">
    <property type="entry name" value="Glyco_hydro_43"/>
    <property type="match status" value="1"/>
</dbReference>
<dbReference type="SMART" id="SM00637">
    <property type="entry name" value="CBD_II"/>
    <property type="match status" value="1"/>
</dbReference>
<sequence length="641" mass="66411">MSESNDQGRRSGPRTRVRVAAVAAMVLTAGVAAVGLTTNASAASGCQVAYTTTTWSGGFTANISVTNLGSPLTSWTLGFTLPGGEAVGQGWSATFNQSGQQVTAASVDYNGALGTNASTGIGFNGTFSGSAYPGDPTSFTLNGVACTGKVTATPSATPSASPSRTASPSPSVSPGPAGGAVVQNDVFWKDTSGNPIYSQGGGVLKVGNTYYWYGAKYNGAVTYYNNPGAGKNGDTSFNAITAYSSTDLAHWKFEGNVLTAADLGGAGWVGRIGVARNPNTGKYVLISQLNSGLVFATSSTPNGHFTKAATQATIGNVVNDMTGDQSVFVDDDGQAYLAFSNVRGRSHLYVARLRPSDYLQVEPAANIFNSSAGGREGNVMFKHAGTYYFCSSDLHGWNASHTYCITSSKVSSGYSSEFVMQGTDADFSHVTQTGLAFAVNGSAGSFVMFGGDRWSDFAGNGIGYNQWVPVSFNGKTPIFNSLSQWNVDAAAGTWSVGRGNNYVLNPSVEADRVSQSTMAGWTGSANVANHSGGHTGRWSMAQSASSAYTANVYQNISVPNGTYTLSAWVKSSGGQKSANLYAKNYGGGQLNRSISQSISNWTQVSITGITVSNGSIQVGVSSDANAGNWIYADDFSLVRTS</sequence>